<dbReference type="PROSITE" id="PS51257">
    <property type="entry name" value="PROKAR_LIPOPROTEIN"/>
    <property type="match status" value="1"/>
</dbReference>
<feature type="transmembrane region" description="Helical" evidence="1">
    <location>
        <begin position="41"/>
        <end position="63"/>
    </location>
</feature>
<keyword evidence="3" id="KW-1185">Reference proteome</keyword>
<proteinExistence type="predicted"/>
<protein>
    <submittedName>
        <fullName evidence="2">Uncharacterized protein</fullName>
    </submittedName>
</protein>
<sequence length="399" mass="42255">MFPVTRRGLVYGVLALSLGCAVAGRILTAVSAPLDPGDPDSPFQIALETVWLGYGVLGALILVRRPRHPIGWVLLGSGAATGLAHLGAGYAAYSLDAAPDLPGAAVGLWLPSTLWAPALLVPLIFVPLLFPDGRVPGPRWRPWAWGSAGLIALWCAGWMFAAGPLDEPPGLDNPFGIHGAETLQYLAPGLLLPVGLSVAAVVVRRRRAQGEEREQLRWLVLAAGVIAGCLVVLGLAGPWGPLPALITLVAVAVLPTAVTIAITRYRLHDIDLVINRTMVYGGLTLAVLAAYAIVVLVAGRFLGAEMEWRQSVLVTALIAMAAYPLQGLLQRAANRLMYGDRDDPYAAMSRLAQRLADAVTPAALLDAVAETVSQALRLPYVAVEVAGKRRRGVLRPTHR</sequence>
<feature type="transmembrane region" description="Helical" evidence="1">
    <location>
        <begin position="216"/>
        <end position="236"/>
    </location>
</feature>
<feature type="transmembrane region" description="Helical" evidence="1">
    <location>
        <begin position="70"/>
        <end position="93"/>
    </location>
</feature>
<name>A0ABP4PKK7_9ACTN</name>
<feature type="transmembrane region" description="Helical" evidence="1">
    <location>
        <begin position="308"/>
        <end position="329"/>
    </location>
</feature>
<gene>
    <name evidence="2" type="ORF">GCM10009789_35660</name>
</gene>
<comment type="caution">
    <text evidence="2">The sequence shown here is derived from an EMBL/GenBank/DDBJ whole genome shotgun (WGS) entry which is preliminary data.</text>
</comment>
<feature type="transmembrane region" description="Helical" evidence="1">
    <location>
        <begin position="277"/>
        <end position="302"/>
    </location>
</feature>
<accession>A0ABP4PKK7</accession>
<organism evidence="2 3">
    <name type="scientific">Kribbella sancticallisti</name>
    <dbReference type="NCBI Taxonomy" id="460087"/>
    <lineage>
        <taxon>Bacteria</taxon>
        <taxon>Bacillati</taxon>
        <taxon>Actinomycetota</taxon>
        <taxon>Actinomycetes</taxon>
        <taxon>Propionibacteriales</taxon>
        <taxon>Kribbellaceae</taxon>
        <taxon>Kribbella</taxon>
    </lineage>
</organism>
<evidence type="ECO:0000313" key="2">
    <source>
        <dbReference type="EMBL" id="GAA1578852.1"/>
    </source>
</evidence>
<feature type="transmembrane region" description="Helical" evidence="1">
    <location>
        <begin position="113"/>
        <end position="131"/>
    </location>
</feature>
<evidence type="ECO:0000256" key="1">
    <source>
        <dbReference type="SAM" id="Phobius"/>
    </source>
</evidence>
<reference evidence="3" key="1">
    <citation type="journal article" date="2019" name="Int. J. Syst. Evol. Microbiol.">
        <title>The Global Catalogue of Microorganisms (GCM) 10K type strain sequencing project: providing services to taxonomists for standard genome sequencing and annotation.</title>
        <authorList>
            <consortium name="The Broad Institute Genomics Platform"/>
            <consortium name="The Broad Institute Genome Sequencing Center for Infectious Disease"/>
            <person name="Wu L."/>
            <person name="Ma J."/>
        </authorList>
    </citation>
    <scope>NUCLEOTIDE SEQUENCE [LARGE SCALE GENOMIC DNA]</scope>
    <source>
        <strain evidence="3">JCM 14969</strain>
    </source>
</reference>
<dbReference type="RefSeq" id="WP_344215185.1">
    <property type="nucleotide sequence ID" value="NZ_BAAAOS010000020.1"/>
</dbReference>
<dbReference type="Proteomes" id="UP001500393">
    <property type="component" value="Unassembled WGS sequence"/>
</dbReference>
<keyword evidence="1" id="KW-0472">Membrane</keyword>
<dbReference type="EMBL" id="BAAAOS010000020">
    <property type="protein sequence ID" value="GAA1578852.1"/>
    <property type="molecule type" value="Genomic_DNA"/>
</dbReference>
<keyword evidence="1" id="KW-0812">Transmembrane</keyword>
<keyword evidence="1" id="KW-1133">Transmembrane helix</keyword>
<feature type="transmembrane region" description="Helical" evidence="1">
    <location>
        <begin position="242"/>
        <end position="265"/>
    </location>
</feature>
<feature type="transmembrane region" description="Helical" evidence="1">
    <location>
        <begin position="185"/>
        <end position="204"/>
    </location>
</feature>
<feature type="transmembrane region" description="Helical" evidence="1">
    <location>
        <begin position="143"/>
        <end position="165"/>
    </location>
</feature>
<evidence type="ECO:0000313" key="3">
    <source>
        <dbReference type="Proteomes" id="UP001500393"/>
    </source>
</evidence>